<feature type="compositionally biased region" description="Basic and acidic residues" evidence="2">
    <location>
        <begin position="32"/>
        <end position="43"/>
    </location>
</feature>
<evidence type="ECO:0008006" key="5">
    <source>
        <dbReference type="Google" id="ProtNLM"/>
    </source>
</evidence>
<dbReference type="Pfam" id="PF08315">
    <property type="entry name" value="cwf18"/>
    <property type="match status" value="2"/>
</dbReference>
<evidence type="ECO:0000313" key="4">
    <source>
        <dbReference type="Proteomes" id="UP000759131"/>
    </source>
</evidence>
<sequence>MKSDETNVGHLEEEARKRKERLDRLKAMTAKENGDNNSHDRHALPKPTFRSYNPNDEKLKERSLPKGKPESVEDQIKDQLSESKEEPVIDEVDLTSLAPRKVDWDLKRNLQKKFDKLENRTQKAIAELILDWDLKRNLQKKFDKLENRTQKAIAELIRDRLRESSGTDLAAATQDLESTQKADDSDDD</sequence>
<keyword evidence="4" id="KW-1185">Reference proteome</keyword>
<dbReference type="PANTHER" id="PTHR31551:SF1">
    <property type="entry name" value="COILED-COIL DOMAIN-CONTAINING PROTEIN 12"/>
    <property type="match status" value="1"/>
</dbReference>
<dbReference type="InterPro" id="IPR013169">
    <property type="entry name" value="mRNA_splic_Cwf18-like"/>
</dbReference>
<dbReference type="PANTHER" id="PTHR31551">
    <property type="entry name" value="PRE-MRNA-SPLICING FACTOR CWF18"/>
    <property type="match status" value="1"/>
</dbReference>
<feature type="compositionally biased region" description="Basic and acidic residues" evidence="2">
    <location>
        <begin position="55"/>
        <end position="87"/>
    </location>
</feature>
<proteinExistence type="predicted"/>
<dbReference type="AlphaFoldDB" id="A0A7R9QE00"/>
<gene>
    <name evidence="3" type="ORF">OSB1V03_LOCUS18338</name>
</gene>
<dbReference type="EMBL" id="CAJPIZ010024084">
    <property type="protein sequence ID" value="CAG2118386.1"/>
    <property type="molecule type" value="Genomic_DNA"/>
</dbReference>
<reference evidence="3" key="1">
    <citation type="submission" date="2020-11" db="EMBL/GenBank/DDBJ databases">
        <authorList>
            <person name="Tran Van P."/>
        </authorList>
    </citation>
    <scope>NUCLEOTIDE SEQUENCE</scope>
</reference>
<dbReference type="Proteomes" id="UP000759131">
    <property type="component" value="Unassembled WGS sequence"/>
</dbReference>
<organism evidence="3">
    <name type="scientific">Medioppia subpectinata</name>
    <dbReference type="NCBI Taxonomy" id="1979941"/>
    <lineage>
        <taxon>Eukaryota</taxon>
        <taxon>Metazoa</taxon>
        <taxon>Ecdysozoa</taxon>
        <taxon>Arthropoda</taxon>
        <taxon>Chelicerata</taxon>
        <taxon>Arachnida</taxon>
        <taxon>Acari</taxon>
        <taxon>Acariformes</taxon>
        <taxon>Sarcoptiformes</taxon>
        <taxon>Oribatida</taxon>
        <taxon>Brachypylina</taxon>
        <taxon>Oppioidea</taxon>
        <taxon>Oppiidae</taxon>
        <taxon>Medioppia</taxon>
    </lineage>
</organism>
<accession>A0A7R9QE00</accession>
<evidence type="ECO:0000256" key="2">
    <source>
        <dbReference type="SAM" id="MobiDB-lite"/>
    </source>
</evidence>
<feature type="region of interest" description="Disordered" evidence="2">
    <location>
        <begin position="164"/>
        <end position="188"/>
    </location>
</feature>
<evidence type="ECO:0000313" key="3">
    <source>
        <dbReference type="EMBL" id="CAD7640717.1"/>
    </source>
</evidence>
<feature type="compositionally biased region" description="Basic and acidic residues" evidence="2">
    <location>
        <begin position="178"/>
        <end position="188"/>
    </location>
</feature>
<feature type="compositionally biased region" description="Basic and acidic residues" evidence="2">
    <location>
        <begin position="1"/>
        <end position="26"/>
    </location>
</feature>
<feature type="region of interest" description="Disordered" evidence="2">
    <location>
        <begin position="1"/>
        <end position="87"/>
    </location>
</feature>
<dbReference type="GO" id="GO:0005684">
    <property type="term" value="C:U2-type spliceosomal complex"/>
    <property type="evidence" value="ECO:0007669"/>
    <property type="project" value="TreeGrafter"/>
</dbReference>
<dbReference type="OrthoDB" id="10261348at2759"/>
<feature type="coiled-coil region" evidence="1">
    <location>
        <begin position="107"/>
        <end position="155"/>
    </location>
</feature>
<keyword evidence="1" id="KW-0175">Coiled coil</keyword>
<dbReference type="GO" id="GO:0071014">
    <property type="term" value="C:post-mRNA release spliceosomal complex"/>
    <property type="evidence" value="ECO:0007669"/>
    <property type="project" value="TreeGrafter"/>
</dbReference>
<evidence type="ECO:0000256" key="1">
    <source>
        <dbReference type="SAM" id="Coils"/>
    </source>
</evidence>
<protein>
    <recommendedName>
        <fullName evidence="5">Coiled-coil domain-containing protein 12</fullName>
    </recommendedName>
</protein>
<name>A0A7R9QE00_9ACAR</name>
<dbReference type="EMBL" id="OC878659">
    <property type="protein sequence ID" value="CAD7640717.1"/>
    <property type="molecule type" value="Genomic_DNA"/>
</dbReference>